<reference evidence="3" key="1">
    <citation type="submission" date="2024-07" db="EMBL/GenBank/DDBJ databases">
        <title>Complete genome sequence of Prevotella sp. YM-2024 GTC17253.</title>
        <authorList>
            <person name="Hayashi M."/>
            <person name="Muto Y."/>
            <person name="Tanaka K."/>
            <person name="Niwa H."/>
        </authorList>
    </citation>
    <scope>NUCLEOTIDE SEQUENCE</scope>
    <source>
        <strain evidence="3">GTC17253</strain>
    </source>
</reference>
<keyword evidence="1" id="KW-0812">Transmembrane</keyword>
<organism evidence="3">
    <name type="scientific">Prevotella sp. GTC17253</name>
    <dbReference type="NCBI Taxonomy" id="3236793"/>
    <lineage>
        <taxon>Bacteria</taxon>
        <taxon>Pseudomonadati</taxon>
        <taxon>Bacteroidota</taxon>
        <taxon>Bacteroidia</taxon>
        <taxon>Bacteroidales</taxon>
        <taxon>Prevotellaceae</taxon>
        <taxon>Prevotella</taxon>
    </lineage>
</organism>
<dbReference type="EMBL" id="AP035785">
    <property type="protein sequence ID" value="BFO71563.1"/>
    <property type="molecule type" value="Genomic_DNA"/>
</dbReference>
<evidence type="ECO:0000313" key="3">
    <source>
        <dbReference type="EMBL" id="BFO71563.1"/>
    </source>
</evidence>
<keyword evidence="1" id="KW-1133">Transmembrane helix</keyword>
<proteinExistence type="predicted"/>
<evidence type="ECO:0000256" key="1">
    <source>
        <dbReference type="SAM" id="Phobius"/>
    </source>
</evidence>
<evidence type="ECO:0000259" key="2">
    <source>
        <dbReference type="Pfam" id="PF13173"/>
    </source>
</evidence>
<protein>
    <recommendedName>
        <fullName evidence="2">AAA domain-containing protein</fullName>
    </recommendedName>
</protein>
<dbReference type="Pfam" id="PF13173">
    <property type="entry name" value="AAA_14"/>
    <property type="match status" value="1"/>
</dbReference>
<name>A0AB33IPS5_9BACT</name>
<dbReference type="AlphaFoldDB" id="A0AB33IPS5"/>
<feature type="domain" description="AAA" evidence="2">
    <location>
        <begin position="2"/>
        <end position="46"/>
    </location>
</feature>
<keyword evidence="1" id="KW-0472">Membrane</keyword>
<sequence>MYVFYDEVQYLKDREVGLKSLVDIYRNVKLVASGSVAVELRKEVMKAAWDVLLIIPVACYAYIVGKNMMNHTKASYGL</sequence>
<dbReference type="InterPro" id="IPR041682">
    <property type="entry name" value="AAA_14"/>
</dbReference>
<feature type="transmembrane region" description="Helical" evidence="1">
    <location>
        <begin position="47"/>
        <end position="65"/>
    </location>
</feature>
<gene>
    <name evidence="3" type="ORF">GTC17253_15290</name>
</gene>
<accession>A0AB33IPS5</accession>